<dbReference type="HAMAP" id="MF_01274">
    <property type="entry name" value="Pantothen_kinase_3"/>
    <property type="match status" value="1"/>
</dbReference>
<organism evidence="13">
    <name type="scientific">hydrothermal vent metagenome</name>
    <dbReference type="NCBI Taxonomy" id="652676"/>
    <lineage>
        <taxon>unclassified sequences</taxon>
        <taxon>metagenomes</taxon>
        <taxon>ecological metagenomes</taxon>
    </lineage>
</organism>
<gene>
    <name evidence="13" type="ORF">MNBD_GAMMA18-177</name>
</gene>
<comment type="similarity">
    <text evidence="11">Belongs to the type III pantothenate kinase family.</text>
</comment>
<proteinExistence type="inferred from homology"/>
<dbReference type="InterPro" id="IPR004619">
    <property type="entry name" value="Type_III_PanK"/>
</dbReference>
<dbReference type="GO" id="GO:0005737">
    <property type="term" value="C:cytoplasm"/>
    <property type="evidence" value="ECO:0007669"/>
    <property type="project" value="UniProtKB-SubCell"/>
</dbReference>
<reference evidence="13" key="1">
    <citation type="submission" date="2018-06" db="EMBL/GenBank/DDBJ databases">
        <authorList>
            <person name="Zhirakovskaya E."/>
        </authorList>
    </citation>
    <scope>NUCLEOTIDE SEQUENCE</scope>
</reference>
<dbReference type="EMBL" id="UOFP01000270">
    <property type="protein sequence ID" value="VAW89421.1"/>
    <property type="molecule type" value="Genomic_DNA"/>
</dbReference>
<keyword evidence="10" id="KW-0173">Coenzyme A biosynthesis</keyword>
<keyword evidence="4" id="KW-0963">Cytoplasm</keyword>
<evidence type="ECO:0000256" key="5">
    <source>
        <dbReference type="ARBA" id="ARBA00022679"/>
    </source>
</evidence>
<dbReference type="PANTHER" id="PTHR34265">
    <property type="entry name" value="TYPE III PANTOTHENATE KINASE"/>
    <property type="match status" value="1"/>
</dbReference>
<evidence type="ECO:0000256" key="3">
    <source>
        <dbReference type="ARBA" id="ARBA00011738"/>
    </source>
</evidence>
<dbReference type="GO" id="GO:0005524">
    <property type="term" value="F:ATP binding"/>
    <property type="evidence" value="ECO:0007669"/>
    <property type="project" value="UniProtKB-KW"/>
</dbReference>
<dbReference type="AlphaFoldDB" id="A0A3B0ZCX7"/>
<accession>A0A3B0ZCX7</accession>
<keyword evidence="8" id="KW-0067">ATP-binding</keyword>
<evidence type="ECO:0000256" key="1">
    <source>
        <dbReference type="ARBA" id="ARBA00001958"/>
    </source>
</evidence>
<keyword evidence="5 13" id="KW-0808">Transferase</keyword>
<evidence type="ECO:0000256" key="7">
    <source>
        <dbReference type="ARBA" id="ARBA00022777"/>
    </source>
</evidence>
<keyword evidence="7 13" id="KW-0418">Kinase</keyword>
<dbReference type="PANTHER" id="PTHR34265:SF1">
    <property type="entry name" value="TYPE III PANTOTHENATE KINASE"/>
    <property type="match status" value="1"/>
</dbReference>
<evidence type="ECO:0000256" key="4">
    <source>
        <dbReference type="ARBA" id="ARBA00022490"/>
    </source>
</evidence>
<dbReference type="CDD" id="cd24015">
    <property type="entry name" value="ASKHA_NBD_PanK-III"/>
    <property type="match status" value="1"/>
</dbReference>
<comment type="subcellular location">
    <subcellularLocation>
        <location evidence="2">Cytoplasm</location>
    </subcellularLocation>
</comment>
<comment type="subunit">
    <text evidence="3">Homodimer.</text>
</comment>
<evidence type="ECO:0000256" key="12">
    <source>
        <dbReference type="ARBA" id="ARBA00040883"/>
    </source>
</evidence>
<evidence type="ECO:0000313" key="13">
    <source>
        <dbReference type="EMBL" id="VAW89421.1"/>
    </source>
</evidence>
<name>A0A3B0ZCX7_9ZZZZ</name>
<comment type="cofactor">
    <cofactor evidence="1">
        <name>K(+)</name>
        <dbReference type="ChEBI" id="CHEBI:29103"/>
    </cofactor>
</comment>
<dbReference type="InterPro" id="IPR043129">
    <property type="entry name" value="ATPase_NBD"/>
</dbReference>
<evidence type="ECO:0000256" key="9">
    <source>
        <dbReference type="ARBA" id="ARBA00022958"/>
    </source>
</evidence>
<evidence type="ECO:0000256" key="2">
    <source>
        <dbReference type="ARBA" id="ARBA00004496"/>
    </source>
</evidence>
<evidence type="ECO:0000256" key="11">
    <source>
        <dbReference type="ARBA" id="ARBA00038036"/>
    </source>
</evidence>
<dbReference type="SUPFAM" id="SSF53067">
    <property type="entry name" value="Actin-like ATPase domain"/>
    <property type="match status" value="2"/>
</dbReference>
<evidence type="ECO:0000256" key="10">
    <source>
        <dbReference type="ARBA" id="ARBA00022993"/>
    </source>
</evidence>
<dbReference type="NCBIfam" id="TIGR00671">
    <property type="entry name" value="baf"/>
    <property type="match status" value="1"/>
</dbReference>
<dbReference type="Pfam" id="PF03309">
    <property type="entry name" value="Pan_kinase"/>
    <property type="match status" value="1"/>
</dbReference>
<dbReference type="Gene3D" id="3.30.420.40">
    <property type="match status" value="2"/>
</dbReference>
<protein>
    <recommendedName>
        <fullName evidence="12">Type III pantothenate kinase</fullName>
    </recommendedName>
</protein>
<keyword evidence="9" id="KW-0630">Potassium</keyword>
<sequence length="251" mass="26877">MFLVDIGNSRIKWAVSDGDAFTSIGEAEYVAKELDAQLDVMLNAFEKQSAIAVSSVAAPRVIKAFVSWVEARWQSDVYIIKTAQQEGSLINGYVNPERLGVDRWLAMIAATDAGNVGVPVCVIDCGSAITIDVVDVGGQHLGGMIAPGLSMMRNALVKGTSGIRLKDELPAEVSLLARDTEGAVTGGTLYAAVSMLDRMCSDIVASQGRQTQFFITGGDAPMLMPLLDNEFEYDANLVLNGLWRVATEVKN</sequence>
<dbReference type="GO" id="GO:0004594">
    <property type="term" value="F:pantothenate kinase activity"/>
    <property type="evidence" value="ECO:0007669"/>
    <property type="project" value="InterPro"/>
</dbReference>
<keyword evidence="6" id="KW-0547">Nucleotide-binding</keyword>
<dbReference type="GO" id="GO:0015937">
    <property type="term" value="P:coenzyme A biosynthetic process"/>
    <property type="evidence" value="ECO:0007669"/>
    <property type="project" value="UniProtKB-KW"/>
</dbReference>
<evidence type="ECO:0000256" key="6">
    <source>
        <dbReference type="ARBA" id="ARBA00022741"/>
    </source>
</evidence>
<evidence type="ECO:0000256" key="8">
    <source>
        <dbReference type="ARBA" id="ARBA00022840"/>
    </source>
</evidence>